<evidence type="ECO:0000313" key="2">
    <source>
        <dbReference type="Proteomes" id="UP000289886"/>
    </source>
</evidence>
<sequence length="166" mass="17809">KINPKPRIERLSECGLESVQEGHCVRDAIKGQRAGIKVQIHSYSGGAGGSYCSFIVIVPGRVTGIRAVQTPGPVTESKEKGKILSFPADSFICDSYRSPSPTALNLPVTASPRQTLSAKHLIPVVKSLWVIGISLVLSPLCHFSVPFRQTEVSMHCVGVQCELTGI</sequence>
<name>A0A444UWY6_ACIRT</name>
<organism evidence="1 2">
    <name type="scientific">Acipenser ruthenus</name>
    <name type="common">Sterlet sturgeon</name>
    <dbReference type="NCBI Taxonomy" id="7906"/>
    <lineage>
        <taxon>Eukaryota</taxon>
        <taxon>Metazoa</taxon>
        <taxon>Chordata</taxon>
        <taxon>Craniata</taxon>
        <taxon>Vertebrata</taxon>
        <taxon>Euteleostomi</taxon>
        <taxon>Actinopterygii</taxon>
        <taxon>Chondrostei</taxon>
        <taxon>Acipenseriformes</taxon>
        <taxon>Acipenseridae</taxon>
        <taxon>Acipenser</taxon>
    </lineage>
</organism>
<comment type="caution">
    <text evidence="1">The sequence shown here is derived from an EMBL/GenBank/DDBJ whole genome shotgun (WGS) entry which is preliminary data.</text>
</comment>
<evidence type="ECO:0000313" key="1">
    <source>
        <dbReference type="EMBL" id="RXM92649.1"/>
    </source>
</evidence>
<keyword evidence="2" id="KW-1185">Reference proteome</keyword>
<dbReference type="EMBL" id="SCEB01005908">
    <property type="protein sequence ID" value="RXM92649.1"/>
    <property type="molecule type" value="Genomic_DNA"/>
</dbReference>
<dbReference type="Proteomes" id="UP000289886">
    <property type="component" value="Unassembled WGS sequence"/>
</dbReference>
<dbReference type="AlphaFoldDB" id="A0A444UWY6"/>
<protein>
    <submittedName>
        <fullName evidence="1">Uncharacterized protein</fullName>
    </submittedName>
</protein>
<gene>
    <name evidence="1" type="ORF">EOD39_19911</name>
</gene>
<reference evidence="1 2" key="1">
    <citation type="submission" date="2019-01" db="EMBL/GenBank/DDBJ databases">
        <title>Draft Genome and Complete Hox-Cluster Characterization of the Sterlet Sturgeon (Acipenser ruthenus).</title>
        <authorList>
            <person name="Wei Q."/>
        </authorList>
    </citation>
    <scope>NUCLEOTIDE SEQUENCE [LARGE SCALE GENOMIC DNA]</scope>
    <source>
        <strain evidence="1">WHYD16114868_AA</strain>
        <tissue evidence="1">Blood</tissue>
    </source>
</reference>
<proteinExistence type="predicted"/>
<feature type="non-terminal residue" evidence="1">
    <location>
        <position position="1"/>
    </location>
</feature>
<accession>A0A444UWY6</accession>